<proteinExistence type="predicted"/>
<evidence type="ECO:0000256" key="3">
    <source>
        <dbReference type="ARBA" id="ARBA00023125"/>
    </source>
</evidence>
<comment type="subcellular location">
    <subcellularLocation>
        <location evidence="1">Nucleus</location>
    </subcellularLocation>
</comment>
<dbReference type="CDD" id="cd00266">
    <property type="entry name" value="MADS_SRF_like"/>
    <property type="match status" value="1"/>
</dbReference>
<dbReference type="Pfam" id="PF00319">
    <property type="entry name" value="SRF-TF"/>
    <property type="match status" value="1"/>
</dbReference>
<keyword evidence="4" id="KW-0804">Transcription</keyword>
<keyword evidence="2" id="KW-0805">Transcription regulation</keyword>
<evidence type="ECO:0000313" key="7">
    <source>
        <dbReference type="EMBL" id="KAJ4832001.1"/>
    </source>
</evidence>
<evidence type="ECO:0000256" key="2">
    <source>
        <dbReference type="ARBA" id="ARBA00023015"/>
    </source>
</evidence>
<keyword evidence="8" id="KW-1185">Reference proteome</keyword>
<sequence length="163" mass="18775">MGRSRVVYELIPNESVRRATFRKRRAGLLKKLEELTTLCGVMACAVIFSAYDDQPQAWPSSSEASDVIEEFNNSPANRQKRYMMDQEMLLSRNISKVKLDLEKQRWSNQSKELDWVLAQYMAGNEYLPDVSCFKNPEDLIHLVKENISSIDDKIDAAIKRNAN</sequence>
<dbReference type="InterPro" id="IPR033897">
    <property type="entry name" value="SRF-like_MADS-box"/>
</dbReference>
<evidence type="ECO:0000256" key="5">
    <source>
        <dbReference type="ARBA" id="ARBA00023242"/>
    </source>
</evidence>
<accession>A0A9Q0FIC3</accession>
<evidence type="ECO:0000259" key="6">
    <source>
        <dbReference type="PROSITE" id="PS50066"/>
    </source>
</evidence>
<dbReference type="FunFam" id="3.40.1810.10:FF:000024">
    <property type="entry name" value="Agamous-like MADS-box protein AGL80"/>
    <property type="match status" value="1"/>
</dbReference>
<keyword evidence="5" id="KW-0539">Nucleus</keyword>
<dbReference type="GO" id="GO:0005634">
    <property type="term" value="C:nucleus"/>
    <property type="evidence" value="ECO:0007669"/>
    <property type="project" value="UniProtKB-SubCell"/>
</dbReference>
<dbReference type="Gene3D" id="3.40.1810.10">
    <property type="entry name" value="Transcription factor, MADS-box"/>
    <property type="match status" value="1"/>
</dbReference>
<keyword evidence="3" id="KW-0238">DNA-binding</keyword>
<organism evidence="7 8">
    <name type="scientific">Turnera subulata</name>
    <dbReference type="NCBI Taxonomy" id="218843"/>
    <lineage>
        <taxon>Eukaryota</taxon>
        <taxon>Viridiplantae</taxon>
        <taxon>Streptophyta</taxon>
        <taxon>Embryophyta</taxon>
        <taxon>Tracheophyta</taxon>
        <taxon>Spermatophyta</taxon>
        <taxon>Magnoliopsida</taxon>
        <taxon>eudicotyledons</taxon>
        <taxon>Gunneridae</taxon>
        <taxon>Pentapetalae</taxon>
        <taxon>rosids</taxon>
        <taxon>fabids</taxon>
        <taxon>Malpighiales</taxon>
        <taxon>Passifloraceae</taxon>
        <taxon>Turnera</taxon>
    </lineage>
</organism>
<name>A0A9Q0FIC3_9ROSI</name>
<gene>
    <name evidence="7" type="ORF">Tsubulata_023274</name>
</gene>
<dbReference type="SUPFAM" id="SSF55455">
    <property type="entry name" value="SRF-like"/>
    <property type="match status" value="1"/>
</dbReference>
<comment type="caution">
    <text evidence="7">The sequence shown here is derived from an EMBL/GenBank/DDBJ whole genome shotgun (WGS) entry which is preliminary data.</text>
</comment>
<dbReference type="GO" id="GO:0045944">
    <property type="term" value="P:positive regulation of transcription by RNA polymerase II"/>
    <property type="evidence" value="ECO:0007669"/>
    <property type="project" value="InterPro"/>
</dbReference>
<evidence type="ECO:0000256" key="4">
    <source>
        <dbReference type="ARBA" id="ARBA00023163"/>
    </source>
</evidence>
<dbReference type="PANTHER" id="PTHR11945:SF505">
    <property type="entry name" value="MADS-BOX DOMAIN-CONTAINING PROTEIN"/>
    <property type="match status" value="1"/>
</dbReference>
<protein>
    <recommendedName>
        <fullName evidence="6">MADS-box domain-containing protein</fullName>
    </recommendedName>
</protein>
<dbReference type="InterPro" id="IPR036879">
    <property type="entry name" value="TF_MADSbox_sf"/>
</dbReference>
<reference evidence="7" key="2">
    <citation type="journal article" date="2023" name="Plants (Basel)">
        <title>Annotation of the Turnera subulata (Passifloraceae) Draft Genome Reveals the S-Locus Evolved after the Divergence of Turneroideae from Passifloroideae in a Stepwise Manner.</title>
        <authorList>
            <person name="Henning P.M."/>
            <person name="Roalson E.H."/>
            <person name="Mir W."/>
            <person name="McCubbin A.G."/>
            <person name="Shore J.S."/>
        </authorList>
    </citation>
    <scope>NUCLEOTIDE SEQUENCE</scope>
    <source>
        <tissue evidence="7">Leaves</tissue>
    </source>
</reference>
<evidence type="ECO:0000313" key="8">
    <source>
        <dbReference type="Proteomes" id="UP001141552"/>
    </source>
</evidence>
<dbReference type="AlphaFoldDB" id="A0A9Q0FIC3"/>
<dbReference type="Proteomes" id="UP001141552">
    <property type="component" value="Unassembled WGS sequence"/>
</dbReference>
<feature type="domain" description="MADS-box" evidence="6">
    <location>
        <begin position="1"/>
        <end position="49"/>
    </location>
</feature>
<dbReference type="PROSITE" id="PS50066">
    <property type="entry name" value="MADS_BOX_2"/>
    <property type="match status" value="1"/>
</dbReference>
<dbReference type="InterPro" id="IPR002100">
    <property type="entry name" value="TF_MADSbox"/>
</dbReference>
<reference evidence="7" key="1">
    <citation type="submission" date="2022-02" db="EMBL/GenBank/DDBJ databases">
        <authorList>
            <person name="Henning P.M."/>
            <person name="McCubbin A.G."/>
            <person name="Shore J.S."/>
        </authorList>
    </citation>
    <scope>NUCLEOTIDE SEQUENCE</scope>
    <source>
        <strain evidence="7">F60SS</strain>
        <tissue evidence="7">Leaves</tissue>
    </source>
</reference>
<dbReference type="GO" id="GO:0000978">
    <property type="term" value="F:RNA polymerase II cis-regulatory region sequence-specific DNA binding"/>
    <property type="evidence" value="ECO:0007669"/>
    <property type="project" value="TreeGrafter"/>
</dbReference>
<dbReference type="SMART" id="SM00432">
    <property type="entry name" value="MADS"/>
    <property type="match status" value="1"/>
</dbReference>
<evidence type="ECO:0000256" key="1">
    <source>
        <dbReference type="ARBA" id="ARBA00004123"/>
    </source>
</evidence>
<dbReference type="GO" id="GO:0000981">
    <property type="term" value="F:DNA-binding transcription factor activity, RNA polymerase II-specific"/>
    <property type="evidence" value="ECO:0007669"/>
    <property type="project" value="InterPro"/>
</dbReference>
<dbReference type="PRINTS" id="PR00404">
    <property type="entry name" value="MADSDOMAIN"/>
</dbReference>
<dbReference type="OrthoDB" id="1692623at2759"/>
<dbReference type="GO" id="GO:0046983">
    <property type="term" value="F:protein dimerization activity"/>
    <property type="evidence" value="ECO:0007669"/>
    <property type="project" value="InterPro"/>
</dbReference>
<dbReference type="EMBL" id="JAKUCV010005231">
    <property type="protein sequence ID" value="KAJ4832001.1"/>
    <property type="molecule type" value="Genomic_DNA"/>
</dbReference>
<dbReference type="PANTHER" id="PTHR11945">
    <property type="entry name" value="MADS BOX PROTEIN"/>
    <property type="match status" value="1"/>
</dbReference>